<evidence type="ECO:0000313" key="1">
    <source>
        <dbReference type="EMBL" id="GIY14806.1"/>
    </source>
</evidence>
<sequence length="88" mass="10177">MGCKHSKSTGEKPENVNPVIEQVDTPMDNSYILEESKPVISERQKELILETWKMLVENISNVGVITFMNFKKYDNKLYLMCGFFQNAN</sequence>
<name>A0AAV4R158_9ARAC</name>
<dbReference type="AlphaFoldDB" id="A0AAV4R158"/>
<gene>
    <name evidence="1" type="ORF">CDAR_294291</name>
</gene>
<evidence type="ECO:0008006" key="3">
    <source>
        <dbReference type="Google" id="ProtNLM"/>
    </source>
</evidence>
<comment type="caution">
    <text evidence="1">The sequence shown here is derived from an EMBL/GenBank/DDBJ whole genome shotgun (WGS) entry which is preliminary data.</text>
</comment>
<dbReference type="EMBL" id="BPLQ01005409">
    <property type="protein sequence ID" value="GIY14806.1"/>
    <property type="molecule type" value="Genomic_DNA"/>
</dbReference>
<accession>A0AAV4R158</accession>
<proteinExistence type="predicted"/>
<evidence type="ECO:0000313" key="2">
    <source>
        <dbReference type="Proteomes" id="UP001054837"/>
    </source>
</evidence>
<dbReference type="Proteomes" id="UP001054837">
    <property type="component" value="Unassembled WGS sequence"/>
</dbReference>
<keyword evidence="2" id="KW-1185">Reference proteome</keyword>
<reference evidence="1 2" key="1">
    <citation type="submission" date="2021-06" db="EMBL/GenBank/DDBJ databases">
        <title>Caerostris darwini draft genome.</title>
        <authorList>
            <person name="Kono N."/>
            <person name="Arakawa K."/>
        </authorList>
    </citation>
    <scope>NUCLEOTIDE SEQUENCE [LARGE SCALE GENOMIC DNA]</scope>
</reference>
<protein>
    <recommendedName>
        <fullName evidence="3">Globin family profile domain-containing protein</fullName>
    </recommendedName>
</protein>
<organism evidence="1 2">
    <name type="scientific">Caerostris darwini</name>
    <dbReference type="NCBI Taxonomy" id="1538125"/>
    <lineage>
        <taxon>Eukaryota</taxon>
        <taxon>Metazoa</taxon>
        <taxon>Ecdysozoa</taxon>
        <taxon>Arthropoda</taxon>
        <taxon>Chelicerata</taxon>
        <taxon>Arachnida</taxon>
        <taxon>Araneae</taxon>
        <taxon>Araneomorphae</taxon>
        <taxon>Entelegynae</taxon>
        <taxon>Araneoidea</taxon>
        <taxon>Araneidae</taxon>
        <taxon>Caerostris</taxon>
    </lineage>
</organism>